<dbReference type="AlphaFoldDB" id="A0A951PKA3"/>
<evidence type="ECO:0000313" key="3">
    <source>
        <dbReference type="Proteomes" id="UP000753908"/>
    </source>
</evidence>
<organism evidence="2 3">
    <name type="scientific">Symplocastrum torsivum CPER-KK1</name>
    <dbReference type="NCBI Taxonomy" id="450513"/>
    <lineage>
        <taxon>Bacteria</taxon>
        <taxon>Bacillati</taxon>
        <taxon>Cyanobacteriota</taxon>
        <taxon>Cyanophyceae</taxon>
        <taxon>Oscillatoriophycideae</taxon>
        <taxon>Oscillatoriales</taxon>
        <taxon>Microcoleaceae</taxon>
        <taxon>Symplocastrum</taxon>
    </lineage>
</organism>
<name>A0A951PKA3_9CYAN</name>
<reference evidence="2" key="2">
    <citation type="journal article" date="2022" name="Microbiol. Resour. Announc.">
        <title>Metagenome Sequencing to Explore Phylogenomics of Terrestrial Cyanobacteria.</title>
        <authorList>
            <person name="Ward R.D."/>
            <person name="Stajich J.E."/>
            <person name="Johansen J.R."/>
            <person name="Huntemann M."/>
            <person name="Clum A."/>
            <person name="Foster B."/>
            <person name="Foster B."/>
            <person name="Roux S."/>
            <person name="Palaniappan K."/>
            <person name="Varghese N."/>
            <person name="Mukherjee S."/>
            <person name="Reddy T.B.K."/>
            <person name="Daum C."/>
            <person name="Copeland A."/>
            <person name="Chen I.A."/>
            <person name="Ivanova N.N."/>
            <person name="Kyrpides N.C."/>
            <person name="Shapiro N."/>
            <person name="Eloe-Fadrosh E.A."/>
            <person name="Pietrasiak N."/>
        </authorList>
    </citation>
    <scope>NUCLEOTIDE SEQUENCE</scope>
    <source>
        <strain evidence="2">CPER-KK1</strain>
    </source>
</reference>
<gene>
    <name evidence="2" type="ORF">KME25_13840</name>
</gene>
<protein>
    <submittedName>
        <fullName evidence="2">Uncharacterized protein</fullName>
    </submittedName>
</protein>
<evidence type="ECO:0000256" key="1">
    <source>
        <dbReference type="SAM" id="MobiDB-lite"/>
    </source>
</evidence>
<feature type="region of interest" description="Disordered" evidence="1">
    <location>
        <begin position="1"/>
        <end position="37"/>
    </location>
</feature>
<dbReference type="EMBL" id="JAHHIF010000015">
    <property type="protein sequence ID" value="MBW4545510.1"/>
    <property type="molecule type" value="Genomic_DNA"/>
</dbReference>
<sequence>MVAGNDDNMRSPNLESSGKLDAKRKQLARAAQHTQKQLVHDCPPVNELGHGAQQASLNLIQQVEIEGIGRRLSVNSVIAECFGNPAKSPKESPFL</sequence>
<reference evidence="2" key="1">
    <citation type="submission" date="2021-05" db="EMBL/GenBank/DDBJ databases">
        <authorList>
            <person name="Pietrasiak N."/>
            <person name="Ward R."/>
            <person name="Stajich J.E."/>
            <person name="Kurbessoian T."/>
        </authorList>
    </citation>
    <scope>NUCLEOTIDE SEQUENCE</scope>
    <source>
        <strain evidence="2">CPER-KK1</strain>
    </source>
</reference>
<comment type="caution">
    <text evidence="2">The sequence shown here is derived from an EMBL/GenBank/DDBJ whole genome shotgun (WGS) entry which is preliminary data.</text>
</comment>
<evidence type="ECO:0000313" key="2">
    <source>
        <dbReference type="EMBL" id="MBW4545510.1"/>
    </source>
</evidence>
<dbReference type="Proteomes" id="UP000753908">
    <property type="component" value="Unassembled WGS sequence"/>
</dbReference>
<accession>A0A951PKA3</accession>
<proteinExistence type="predicted"/>